<sequence>MCNPNLRYSHQGVRNSVSVSITSLSSHDQNENNNLVGHRDSLWYRRGDSLTEISGIHSKEWESLPSFYARNQNDWRDNEQADNQEAIQANKSRILSLISLDQVKRLSSFLHSCMPGVMSPHAKIVELWNQFFFIACQMAIFVDPLFFFLLTTRKDYNCIVISMPATTTIVILRSVTEVIYFLHILLQFRLAFVAPESIVAGAGVVVDRPKEIALLPSYSRVNQCLRDACRSSGLNSCARFIDCGHGEAVESFSSAPIWASACFGSENENFDYGIYTKVVKADCS</sequence>
<evidence type="ECO:0000313" key="1">
    <source>
        <dbReference type="EMBL" id="KAI4334020.1"/>
    </source>
</evidence>
<organism evidence="1 2">
    <name type="scientific">Bauhinia variegata</name>
    <name type="common">Purple orchid tree</name>
    <name type="synonym">Phanera variegata</name>
    <dbReference type="NCBI Taxonomy" id="167791"/>
    <lineage>
        <taxon>Eukaryota</taxon>
        <taxon>Viridiplantae</taxon>
        <taxon>Streptophyta</taxon>
        <taxon>Embryophyta</taxon>
        <taxon>Tracheophyta</taxon>
        <taxon>Spermatophyta</taxon>
        <taxon>Magnoliopsida</taxon>
        <taxon>eudicotyledons</taxon>
        <taxon>Gunneridae</taxon>
        <taxon>Pentapetalae</taxon>
        <taxon>rosids</taxon>
        <taxon>fabids</taxon>
        <taxon>Fabales</taxon>
        <taxon>Fabaceae</taxon>
        <taxon>Cercidoideae</taxon>
        <taxon>Cercideae</taxon>
        <taxon>Bauhiniinae</taxon>
        <taxon>Bauhinia</taxon>
    </lineage>
</organism>
<reference evidence="1 2" key="1">
    <citation type="journal article" date="2022" name="DNA Res.">
        <title>Chromosomal-level genome assembly of the orchid tree Bauhinia variegata (Leguminosae; Cercidoideae) supports the allotetraploid origin hypothesis of Bauhinia.</title>
        <authorList>
            <person name="Zhong Y."/>
            <person name="Chen Y."/>
            <person name="Zheng D."/>
            <person name="Pang J."/>
            <person name="Liu Y."/>
            <person name="Luo S."/>
            <person name="Meng S."/>
            <person name="Qian L."/>
            <person name="Wei D."/>
            <person name="Dai S."/>
            <person name="Zhou R."/>
        </authorList>
    </citation>
    <scope>NUCLEOTIDE SEQUENCE [LARGE SCALE GENOMIC DNA]</scope>
    <source>
        <strain evidence="1">BV-YZ2020</strain>
    </source>
</reference>
<name>A0ACB9NCX3_BAUVA</name>
<dbReference type="Proteomes" id="UP000828941">
    <property type="component" value="Chromosome 7"/>
</dbReference>
<protein>
    <submittedName>
        <fullName evidence="1">Uncharacterized protein</fullName>
    </submittedName>
</protein>
<gene>
    <name evidence="1" type="ORF">L6164_018761</name>
</gene>
<keyword evidence="2" id="KW-1185">Reference proteome</keyword>
<proteinExistence type="predicted"/>
<accession>A0ACB9NCX3</accession>
<comment type="caution">
    <text evidence="1">The sequence shown here is derived from an EMBL/GenBank/DDBJ whole genome shotgun (WGS) entry which is preliminary data.</text>
</comment>
<evidence type="ECO:0000313" key="2">
    <source>
        <dbReference type="Proteomes" id="UP000828941"/>
    </source>
</evidence>
<dbReference type="EMBL" id="CM039432">
    <property type="protein sequence ID" value="KAI4334020.1"/>
    <property type="molecule type" value="Genomic_DNA"/>
</dbReference>